<evidence type="ECO:0000313" key="7">
    <source>
        <dbReference type="EMBL" id="WOG83276.1"/>
    </source>
</evidence>
<dbReference type="OrthoDB" id="343842at2759"/>
<evidence type="ECO:0000256" key="4">
    <source>
        <dbReference type="ARBA" id="ARBA00022946"/>
    </source>
</evidence>
<dbReference type="AlphaFoldDB" id="A0A162AIT6"/>
<name>A0A162AIT6_DAUCS</name>
<dbReference type="GO" id="GO:0043036">
    <property type="term" value="C:starch grain"/>
    <property type="evidence" value="ECO:0007669"/>
    <property type="project" value="TreeGrafter"/>
</dbReference>
<feature type="compositionally biased region" description="Polar residues" evidence="6">
    <location>
        <begin position="156"/>
        <end position="167"/>
    </location>
</feature>
<protein>
    <submittedName>
        <fullName evidence="7">Uncharacterized protein</fullName>
    </submittedName>
</protein>
<evidence type="ECO:0000256" key="5">
    <source>
        <dbReference type="ARBA" id="ARBA00038237"/>
    </source>
</evidence>
<dbReference type="KEGG" id="dcr:108225764"/>
<comment type="similarity">
    <text evidence="5">Belongs to the ESV1 family.</text>
</comment>
<sequence>MKVHMTTPHPRAAFPLPLAPPHTLLHSKTASTSSSWRIRVSNGSESYLDMWRKAVERERLAIKFNHIKTASDADEQTQPDEEVLEKKSSEFEKLLEVSSEERDRVQRMQVIDRAAAAIAAARALLKDNSPHKTTSYGTNDLEDGSEDPIGDDPGGDQNTGTFFSSGNDENRTPGPTFWSWIPPADEDRTSDDEGDLKLGMKSSSSTSQARPVMELERSADILSIPFESKHENEHNPPLPPLQSLMEVEKVEFSSSTPETPHLEEERELGVFFSVHAAEAAKALHKVDDKSPHGIYPDGSRWWKETGTEVRPDGVVCRWTLTRGVSADKAVEWEEKYWEAADDFDYKELGSEKSGRDSSGNVWREFWKETMYKKDGSVHLEKTADKWGKNGEGNEWQEKWSEFYGPAGLTDKWAHKWCSIDPNTPLEAGHAHVWHERWGERYDGQGGSIKYTDKWAERSEGDGWTKWGDKWDEHFDPNGHGVKQGETWWEGKYGERWNRTWGEGHNGSGWVHKYGKSSSGEHWDTHEQQDTWYERYPHYGFYHCFENAVQLRQVRKPSDLP</sequence>
<keyword evidence="3" id="KW-0934">Plastid</keyword>
<reference evidence="7" key="2">
    <citation type="submission" date="2022-03" db="EMBL/GenBank/DDBJ databases">
        <title>Draft title - Genomic analysis of global carrot germplasm unveils the trajectory of domestication and the origin of high carotenoid orange carrot.</title>
        <authorList>
            <person name="Iorizzo M."/>
            <person name="Ellison S."/>
            <person name="Senalik D."/>
            <person name="Macko-Podgorni A."/>
            <person name="Grzebelus D."/>
            <person name="Bostan H."/>
            <person name="Rolling W."/>
            <person name="Curaba J."/>
            <person name="Simon P."/>
        </authorList>
    </citation>
    <scope>NUCLEOTIDE SEQUENCE</scope>
    <source>
        <tissue evidence="7">Leaf</tissue>
    </source>
</reference>
<dbReference type="GO" id="GO:2001070">
    <property type="term" value="F:starch binding"/>
    <property type="evidence" value="ECO:0007669"/>
    <property type="project" value="TreeGrafter"/>
</dbReference>
<proteinExistence type="inferred from homology"/>
<evidence type="ECO:0000256" key="3">
    <source>
        <dbReference type="ARBA" id="ARBA00022640"/>
    </source>
</evidence>
<dbReference type="EMBL" id="CP093343">
    <property type="protein sequence ID" value="WOG83276.1"/>
    <property type="molecule type" value="Genomic_DNA"/>
</dbReference>
<evidence type="ECO:0000256" key="1">
    <source>
        <dbReference type="ARBA" id="ARBA00004470"/>
    </source>
</evidence>
<dbReference type="GO" id="GO:0005982">
    <property type="term" value="P:starch metabolic process"/>
    <property type="evidence" value="ECO:0007669"/>
    <property type="project" value="TreeGrafter"/>
</dbReference>
<dbReference type="PANTHER" id="PTHR34113">
    <property type="entry name" value="INACTIVE PURPLE ACID PHOSPHATASE-LIKE PROTEIN"/>
    <property type="match status" value="1"/>
</dbReference>
<dbReference type="PANTHER" id="PTHR34113:SF2">
    <property type="entry name" value="PROTEIN LIKE EARLY STARVATION, CHLOROPLASTIC"/>
    <property type="match status" value="1"/>
</dbReference>
<dbReference type="GO" id="GO:2000904">
    <property type="term" value="P:regulation of starch metabolic process"/>
    <property type="evidence" value="ECO:0007669"/>
    <property type="project" value="TreeGrafter"/>
</dbReference>
<dbReference type="InterPro" id="IPR052495">
    <property type="entry name" value="Alpha-glucan_binding_chloro"/>
</dbReference>
<evidence type="ECO:0000256" key="6">
    <source>
        <dbReference type="SAM" id="MobiDB-lite"/>
    </source>
</evidence>
<feature type="region of interest" description="Disordered" evidence="6">
    <location>
        <begin position="129"/>
        <end position="212"/>
    </location>
</feature>
<evidence type="ECO:0000313" key="8">
    <source>
        <dbReference type="Proteomes" id="UP000077755"/>
    </source>
</evidence>
<dbReference type="OMA" id="FWSWAPP"/>
<keyword evidence="4" id="KW-0809">Transit peptide</keyword>
<dbReference type="GO" id="GO:0009570">
    <property type="term" value="C:chloroplast stroma"/>
    <property type="evidence" value="ECO:0007669"/>
    <property type="project" value="UniProtKB-SubCell"/>
</dbReference>
<keyword evidence="8" id="KW-1185">Reference proteome</keyword>
<accession>A0A162AIT6</accession>
<keyword evidence="2" id="KW-0150">Chloroplast</keyword>
<organism evidence="7 8">
    <name type="scientific">Daucus carota subsp. sativus</name>
    <name type="common">Carrot</name>
    <dbReference type="NCBI Taxonomy" id="79200"/>
    <lineage>
        <taxon>Eukaryota</taxon>
        <taxon>Viridiplantae</taxon>
        <taxon>Streptophyta</taxon>
        <taxon>Embryophyta</taxon>
        <taxon>Tracheophyta</taxon>
        <taxon>Spermatophyta</taxon>
        <taxon>Magnoliopsida</taxon>
        <taxon>eudicotyledons</taxon>
        <taxon>Gunneridae</taxon>
        <taxon>Pentapetalae</taxon>
        <taxon>asterids</taxon>
        <taxon>campanulids</taxon>
        <taxon>Apiales</taxon>
        <taxon>Apiaceae</taxon>
        <taxon>Apioideae</taxon>
        <taxon>Scandiceae</taxon>
        <taxon>Daucinae</taxon>
        <taxon>Daucus</taxon>
        <taxon>Daucus sect. Daucus</taxon>
    </lineage>
</organism>
<feature type="compositionally biased region" description="Acidic residues" evidence="6">
    <location>
        <begin position="140"/>
        <end position="154"/>
    </location>
</feature>
<gene>
    <name evidence="7" type="ORF">DCAR_0102451</name>
</gene>
<comment type="subcellular location">
    <subcellularLocation>
        <location evidence="1">Plastid</location>
        <location evidence="1">Chloroplast stroma</location>
    </subcellularLocation>
</comment>
<dbReference type="Proteomes" id="UP000077755">
    <property type="component" value="Chromosome 1"/>
</dbReference>
<evidence type="ECO:0000256" key="2">
    <source>
        <dbReference type="ARBA" id="ARBA00022528"/>
    </source>
</evidence>
<dbReference type="Gramene" id="KZN09706">
    <property type="protein sequence ID" value="KZN09706"/>
    <property type="gene ID" value="DCAR_002362"/>
</dbReference>
<reference evidence="7" key="1">
    <citation type="journal article" date="2016" name="Nat. Genet.">
        <title>A high-quality carrot genome assembly provides new insights into carotenoid accumulation and asterid genome evolution.</title>
        <authorList>
            <person name="Iorizzo M."/>
            <person name="Ellison S."/>
            <person name="Senalik D."/>
            <person name="Zeng P."/>
            <person name="Satapoomin P."/>
            <person name="Huang J."/>
            <person name="Bowman M."/>
            <person name="Iovene M."/>
            <person name="Sanseverino W."/>
            <person name="Cavagnaro P."/>
            <person name="Yildiz M."/>
            <person name="Macko-Podgorni A."/>
            <person name="Moranska E."/>
            <person name="Grzebelus E."/>
            <person name="Grzebelus D."/>
            <person name="Ashrafi H."/>
            <person name="Zheng Z."/>
            <person name="Cheng S."/>
            <person name="Spooner D."/>
            <person name="Van Deynze A."/>
            <person name="Simon P."/>
        </authorList>
    </citation>
    <scope>NUCLEOTIDE SEQUENCE</scope>
    <source>
        <tissue evidence="7">Leaf</tissue>
    </source>
</reference>